<evidence type="ECO:0000256" key="10">
    <source>
        <dbReference type="ARBA" id="ARBA00023134"/>
    </source>
</evidence>
<evidence type="ECO:0000259" key="14">
    <source>
        <dbReference type="SMART" id="SM00864"/>
    </source>
</evidence>
<proteinExistence type="inferred from homology"/>
<keyword evidence="8 13" id="KW-0547">Nucleotide-binding</keyword>
<comment type="similarity">
    <text evidence="3 13">Belongs to the tubulin family.</text>
</comment>
<dbReference type="InterPro" id="IPR023123">
    <property type="entry name" value="Tubulin_C"/>
</dbReference>
<evidence type="ECO:0000256" key="6">
    <source>
        <dbReference type="ARBA" id="ARBA00022701"/>
    </source>
</evidence>
<comment type="caution">
    <text evidence="16">The sequence shown here is derived from an EMBL/GenBank/DDBJ whole genome shotgun (WGS) entry which is preliminary data.</text>
</comment>
<organism evidence="16 17">
    <name type="scientific">Polypedilum vanderplanki</name>
    <name type="common">Sleeping chironomid midge</name>
    <dbReference type="NCBI Taxonomy" id="319348"/>
    <lineage>
        <taxon>Eukaryota</taxon>
        <taxon>Metazoa</taxon>
        <taxon>Ecdysozoa</taxon>
        <taxon>Arthropoda</taxon>
        <taxon>Hexapoda</taxon>
        <taxon>Insecta</taxon>
        <taxon>Pterygota</taxon>
        <taxon>Neoptera</taxon>
        <taxon>Endopterygota</taxon>
        <taxon>Diptera</taxon>
        <taxon>Nematocera</taxon>
        <taxon>Chironomoidea</taxon>
        <taxon>Chironomidae</taxon>
        <taxon>Chironominae</taxon>
        <taxon>Polypedilum</taxon>
        <taxon>Polypedilum</taxon>
    </lineage>
</organism>
<evidence type="ECO:0000256" key="2">
    <source>
        <dbReference type="ARBA" id="ARBA00004245"/>
    </source>
</evidence>
<evidence type="ECO:0000256" key="13">
    <source>
        <dbReference type="RuleBase" id="RU000352"/>
    </source>
</evidence>
<evidence type="ECO:0000259" key="15">
    <source>
        <dbReference type="SMART" id="SM00865"/>
    </source>
</evidence>
<keyword evidence="5" id="KW-0963">Cytoplasm</keyword>
<dbReference type="FunFam" id="3.40.50.1440:FF:000006">
    <property type="entry name" value="Tubulin beta chain"/>
    <property type="match status" value="1"/>
</dbReference>
<dbReference type="Pfam" id="PF03953">
    <property type="entry name" value="Tubulin_C"/>
    <property type="match status" value="1"/>
</dbReference>
<dbReference type="OrthoDB" id="1662883at2759"/>
<dbReference type="GO" id="GO:0005200">
    <property type="term" value="F:structural constituent of cytoskeleton"/>
    <property type="evidence" value="ECO:0007669"/>
    <property type="project" value="InterPro"/>
</dbReference>
<dbReference type="CDD" id="cd02187">
    <property type="entry name" value="beta_tubulin"/>
    <property type="match status" value="1"/>
</dbReference>
<dbReference type="SMART" id="SM00864">
    <property type="entry name" value="Tubulin"/>
    <property type="match status" value="1"/>
</dbReference>
<dbReference type="Proteomes" id="UP001107558">
    <property type="component" value="Chromosome 2"/>
</dbReference>
<evidence type="ECO:0000256" key="9">
    <source>
        <dbReference type="ARBA" id="ARBA00022842"/>
    </source>
</evidence>
<keyword evidence="11" id="KW-0206">Cytoskeleton</keyword>
<dbReference type="InterPro" id="IPR036525">
    <property type="entry name" value="Tubulin/FtsZ_GTPase_sf"/>
</dbReference>
<keyword evidence="9" id="KW-0460">Magnesium</keyword>
<name>A0A9J6CBK0_POLVA</name>
<reference evidence="16" key="1">
    <citation type="submission" date="2021-03" db="EMBL/GenBank/DDBJ databases">
        <title>Chromosome level genome of the anhydrobiotic midge Polypedilum vanderplanki.</title>
        <authorList>
            <person name="Yoshida Y."/>
            <person name="Kikawada T."/>
            <person name="Gusev O."/>
        </authorList>
    </citation>
    <scope>NUCLEOTIDE SEQUENCE</scope>
    <source>
        <strain evidence="16">NIAS01</strain>
        <tissue evidence="16">Whole body or cell culture</tissue>
    </source>
</reference>
<dbReference type="PRINTS" id="PR01163">
    <property type="entry name" value="BETATUBULIN"/>
</dbReference>
<dbReference type="SUPFAM" id="SSF52490">
    <property type="entry name" value="Tubulin nucleotide-binding domain-like"/>
    <property type="match status" value="1"/>
</dbReference>
<dbReference type="GO" id="GO:0005874">
    <property type="term" value="C:microtubule"/>
    <property type="evidence" value="ECO:0007669"/>
    <property type="project" value="UniProtKB-KW"/>
</dbReference>
<dbReference type="Pfam" id="PF00091">
    <property type="entry name" value="Tubulin"/>
    <property type="match status" value="1"/>
</dbReference>
<dbReference type="InterPro" id="IPR000217">
    <property type="entry name" value="Tubulin"/>
</dbReference>
<evidence type="ECO:0000256" key="12">
    <source>
        <dbReference type="ARBA" id="ARBA00034296"/>
    </source>
</evidence>
<feature type="domain" description="Tubulin/FtsZ 2-layer sandwich" evidence="15">
    <location>
        <begin position="246"/>
        <end position="383"/>
    </location>
</feature>
<dbReference type="SMART" id="SM00865">
    <property type="entry name" value="Tubulin_C"/>
    <property type="match status" value="1"/>
</dbReference>
<evidence type="ECO:0000313" key="17">
    <source>
        <dbReference type="Proteomes" id="UP001107558"/>
    </source>
</evidence>
<comment type="subunit">
    <text evidence="4 13">Dimer of alpha and beta chains. A typical microtubule is a hollow water-filled tube with an outer diameter of 25 nm and an inner diameter of 15 nM. Alpha-beta heterodimers associate head-to-tail to form protofilaments running lengthwise along the microtubule wall with the beta-tubulin subunit facing the microtubule plus end conferring a structural polarity. Microtubules usually have 13 protofilaments but different protofilament numbers can be found in some organisms and specialized cells.</text>
</comment>
<keyword evidence="17" id="KW-1185">Reference proteome</keyword>
<dbReference type="AlphaFoldDB" id="A0A9J6CBK0"/>
<keyword evidence="6 13" id="KW-0493">Microtubule</keyword>
<dbReference type="InterPro" id="IPR018316">
    <property type="entry name" value="Tubulin/FtsZ_2-layer-sand-dom"/>
</dbReference>
<feature type="domain" description="Tubulin/FtsZ GTPase" evidence="14">
    <location>
        <begin position="46"/>
        <end position="244"/>
    </location>
</feature>
<dbReference type="PROSITE" id="PS00228">
    <property type="entry name" value="TUBULIN_B_AUTOREG"/>
    <property type="match status" value="1"/>
</dbReference>
<dbReference type="PANTHER" id="PTHR11588">
    <property type="entry name" value="TUBULIN"/>
    <property type="match status" value="1"/>
</dbReference>
<evidence type="ECO:0000256" key="1">
    <source>
        <dbReference type="ARBA" id="ARBA00001946"/>
    </source>
</evidence>
<dbReference type="FunFam" id="3.30.1330.20:FF:000009">
    <property type="entry name" value="Tubulin beta chain"/>
    <property type="match status" value="1"/>
</dbReference>
<gene>
    <name evidence="16" type="ORF">PVAND_008707</name>
</gene>
<dbReference type="GO" id="GO:0046872">
    <property type="term" value="F:metal ion binding"/>
    <property type="evidence" value="ECO:0007669"/>
    <property type="project" value="UniProtKB-KW"/>
</dbReference>
<dbReference type="InterPro" id="IPR017975">
    <property type="entry name" value="Tubulin_CS"/>
</dbReference>
<evidence type="ECO:0000256" key="3">
    <source>
        <dbReference type="ARBA" id="ARBA00009636"/>
    </source>
</evidence>
<comment type="subcellular location">
    <subcellularLocation>
        <location evidence="2">Cytoplasm</location>
        <location evidence="2">Cytoskeleton</location>
    </subcellularLocation>
</comment>
<dbReference type="PROSITE" id="PS00227">
    <property type="entry name" value="TUBULIN"/>
    <property type="match status" value="1"/>
</dbReference>
<dbReference type="Gene3D" id="3.40.50.1440">
    <property type="entry name" value="Tubulin/FtsZ, GTPase domain"/>
    <property type="match status" value="1"/>
</dbReference>
<dbReference type="GO" id="GO:0005525">
    <property type="term" value="F:GTP binding"/>
    <property type="evidence" value="ECO:0007669"/>
    <property type="project" value="UniProtKB-UniRule"/>
</dbReference>
<dbReference type="GO" id="GO:0003924">
    <property type="term" value="F:GTPase activity"/>
    <property type="evidence" value="ECO:0007669"/>
    <property type="project" value="InterPro"/>
</dbReference>
<dbReference type="SUPFAM" id="SSF55307">
    <property type="entry name" value="Tubulin C-terminal domain-like"/>
    <property type="match status" value="1"/>
</dbReference>
<evidence type="ECO:0000256" key="8">
    <source>
        <dbReference type="ARBA" id="ARBA00022741"/>
    </source>
</evidence>
<dbReference type="PRINTS" id="PR01161">
    <property type="entry name" value="TUBULIN"/>
</dbReference>
<evidence type="ECO:0000256" key="7">
    <source>
        <dbReference type="ARBA" id="ARBA00022723"/>
    </source>
</evidence>
<dbReference type="InterPro" id="IPR008280">
    <property type="entry name" value="Tub_FtsZ_C"/>
</dbReference>
<comment type="function">
    <text evidence="12 13">Tubulin is the major constituent of microtubules, a cylinder consisting of laterally associated linear protofilaments composed of alpha- and beta-tubulin heterodimers. Microtubules grow by the addition of GTP-tubulin dimers to the microtubule end, where a stabilizing cap forms. Below the cap, tubulin dimers are in GDP-bound state, owing to GTPase activity of alpha-tubulin.</text>
</comment>
<dbReference type="EMBL" id="JADBJN010000002">
    <property type="protein sequence ID" value="KAG5679115.1"/>
    <property type="molecule type" value="Genomic_DNA"/>
</dbReference>
<accession>A0A9J6CBK0</accession>
<dbReference type="InterPro" id="IPR013838">
    <property type="entry name" value="Beta-tubulin_BS"/>
</dbReference>
<sequence length="454" mass="51433">MREIVSIQIGQCGNKIGEKFWEIISEEHNINRCGHFYGNSYLPYQRLGVYYETGPQEIFVPRSILVDLDQASLNSVKCGLYGRIFNPDCFVVGRCGAGNNWARGHYTEGAELIESVLDVTRKQVECCDCFQGFQMSHSIGGGTGSGMGSLLLNKLKEEYQDRVVNTFSVIPSPKVSETVVEPYNAILTLSEMINDTDETVCIDNEALYDIFYHTLKLCHPTLDDLNHLIGMTMSGITTGFRYPGQLNTDLRKLMTNMCPYPRLHFFIPGFAPLATRVSEAYRKVTTSDLVCQIFDCRNQMAAFDPHCGRYLTCAAIFRGLVSSREIEQQLMAIQERNADSFANWVPNNIKTAICDIPPRGLKLSATFISNTTAIQILFRRLLDQYQSMFQKRAFIHWYTGEGMEEHEFKSAEEGVLGIIDEYNCCNEQDPTDDEICELEDESATEEEEECNEKC</sequence>
<evidence type="ECO:0000256" key="4">
    <source>
        <dbReference type="ARBA" id="ARBA00011747"/>
    </source>
</evidence>
<evidence type="ECO:0000313" key="16">
    <source>
        <dbReference type="EMBL" id="KAG5679115.1"/>
    </source>
</evidence>
<keyword evidence="7" id="KW-0479">Metal-binding</keyword>
<dbReference type="GO" id="GO:0007017">
    <property type="term" value="P:microtubule-based process"/>
    <property type="evidence" value="ECO:0007669"/>
    <property type="project" value="InterPro"/>
</dbReference>
<comment type="cofactor">
    <cofactor evidence="1">
        <name>Mg(2+)</name>
        <dbReference type="ChEBI" id="CHEBI:18420"/>
    </cofactor>
</comment>
<dbReference type="InterPro" id="IPR003008">
    <property type="entry name" value="Tubulin_FtsZ_GTPase"/>
</dbReference>
<evidence type="ECO:0000256" key="5">
    <source>
        <dbReference type="ARBA" id="ARBA00022490"/>
    </source>
</evidence>
<protein>
    <recommendedName>
        <fullName evidence="13">Tubulin beta chain</fullName>
    </recommendedName>
</protein>
<dbReference type="InterPro" id="IPR002453">
    <property type="entry name" value="Beta_tubulin"/>
</dbReference>
<dbReference type="InterPro" id="IPR037103">
    <property type="entry name" value="Tubulin/FtsZ-like_C"/>
</dbReference>
<dbReference type="Gene3D" id="1.10.287.600">
    <property type="entry name" value="Helix hairpin bin"/>
    <property type="match status" value="1"/>
</dbReference>
<keyword evidence="10 13" id="KW-0342">GTP-binding</keyword>
<evidence type="ECO:0000256" key="11">
    <source>
        <dbReference type="ARBA" id="ARBA00023212"/>
    </source>
</evidence>
<dbReference type="Gene3D" id="3.30.1330.20">
    <property type="entry name" value="Tubulin/FtsZ, C-terminal domain"/>
    <property type="match status" value="1"/>
</dbReference>